<protein>
    <submittedName>
        <fullName evidence="2">Uncharacterized protein</fullName>
    </submittedName>
</protein>
<dbReference type="AlphaFoldDB" id="A0A396JV31"/>
<accession>A0A396JV31</accession>
<feature type="region of interest" description="Disordered" evidence="1">
    <location>
        <begin position="27"/>
        <end position="46"/>
    </location>
</feature>
<evidence type="ECO:0000313" key="3">
    <source>
        <dbReference type="Proteomes" id="UP000265566"/>
    </source>
</evidence>
<dbReference type="Gramene" id="rna2117">
    <property type="protein sequence ID" value="RHN78537.1"/>
    <property type="gene ID" value="gene2117"/>
</dbReference>
<proteinExistence type="predicted"/>
<reference evidence="3" key="1">
    <citation type="journal article" date="2018" name="Nat. Plants">
        <title>Whole-genome landscape of Medicago truncatula symbiotic genes.</title>
        <authorList>
            <person name="Pecrix Y."/>
            <person name="Staton S.E."/>
            <person name="Sallet E."/>
            <person name="Lelandais-Briere C."/>
            <person name="Moreau S."/>
            <person name="Carrere S."/>
            <person name="Blein T."/>
            <person name="Jardinaud M.F."/>
            <person name="Latrasse D."/>
            <person name="Zouine M."/>
            <person name="Zahm M."/>
            <person name="Kreplak J."/>
            <person name="Mayjonade B."/>
            <person name="Satge C."/>
            <person name="Perez M."/>
            <person name="Cauet S."/>
            <person name="Marande W."/>
            <person name="Chantry-Darmon C."/>
            <person name="Lopez-Roques C."/>
            <person name="Bouchez O."/>
            <person name="Berard A."/>
            <person name="Debelle F."/>
            <person name="Munos S."/>
            <person name="Bendahmane A."/>
            <person name="Berges H."/>
            <person name="Niebel A."/>
            <person name="Buitink J."/>
            <person name="Frugier F."/>
            <person name="Benhamed M."/>
            <person name="Crespi M."/>
            <person name="Gouzy J."/>
            <person name="Gamas P."/>
        </authorList>
    </citation>
    <scope>NUCLEOTIDE SEQUENCE [LARGE SCALE GENOMIC DNA]</scope>
    <source>
        <strain evidence="3">cv. Jemalong A17</strain>
    </source>
</reference>
<sequence length="152" mass="17504">MHNLVIYVCNNYLEEYVNRSFPKKYKTNRREAKNKAKLKHGNHDDERTGRGYGYHWDTEIIKVISYISSHHYQQMMKEKGEGCANDFVRNLCMKSEREFTSMGRIACSLKKIGMIKVAGLTSENSLTLLNTSATTEIGKSSIAKRETDIEQT</sequence>
<evidence type="ECO:0000313" key="2">
    <source>
        <dbReference type="EMBL" id="RHN78537.1"/>
    </source>
</evidence>
<dbReference type="Proteomes" id="UP000265566">
    <property type="component" value="Chromosome 1"/>
</dbReference>
<evidence type="ECO:0000256" key="1">
    <source>
        <dbReference type="SAM" id="MobiDB-lite"/>
    </source>
</evidence>
<name>A0A396JV31_MEDTR</name>
<dbReference type="EMBL" id="PSQE01000001">
    <property type="protein sequence ID" value="RHN78537.1"/>
    <property type="molecule type" value="Genomic_DNA"/>
</dbReference>
<comment type="caution">
    <text evidence="2">The sequence shown here is derived from an EMBL/GenBank/DDBJ whole genome shotgun (WGS) entry which is preliminary data.</text>
</comment>
<gene>
    <name evidence="2" type="ORF">MtrunA17_Chr1g0166701</name>
</gene>
<organism evidence="2 3">
    <name type="scientific">Medicago truncatula</name>
    <name type="common">Barrel medic</name>
    <name type="synonym">Medicago tribuloides</name>
    <dbReference type="NCBI Taxonomy" id="3880"/>
    <lineage>
        <taxon>Eukaryota</taxon>
        <taxon>Viridiplantae</taxon>
        <taxon>Streptophyta</taxon>
        <taxon>Embryophyta</taxon>
        <taxon>Tracheophyta</taxon>
        <taxon>Spermatophyta</taxon>
        <taxon>Magnoliopsida</taxon>
        <taxon>eudicotyledons</taxon>
        <taxon>Gunneridae</taxon>
        <taxon>Pentapetalae</taxon>
        <taxon>rosids</taxon>
        <taxon>fabids</taxon>
        <taxon>Fabales</taxon>
        <taxon>Fabaceae</taxon>
        <taxon>Papilionoideae</taxon>
        <taxon>50 kb inversion clade</taxon>
        <taxon>NPAAA clade</taxon>
        <taxon>Hologalegina</taxon>
        <taxon>IRL clade</taxon>
        <taxon>Trifolieae</taxon>
        <taxon>Medicago</taxon>
    </lineage>
</organism>